<dbReference type="AlphaFoldDB" id="A0A918M811"/>
<dbReference type="EMBL" id="BMTP01000021">
    <property type="protein sequence ID" value="GGU63404.1"/>
    <property type="molecule type" value="Genomic_DNA"/>
</dbReference>
<gene>
    <name evidence="4" type="ORF">GCM10010274_60210</name>
</gene>
<dbReference type="GO" id="GO:0005886">
    <property type="term" value="C:plasma membrane"/>
    <property type="evidence" value="ECO:0007669"/>
    <property type="project" value="TreeGrafter"/>
</dbReference>
<proteinExistence type="predicted"/>
<comment type="caution">
    <text evidence="4">The sequence shown here is derived from an EMBL/GenBank/DDBJ whole genome shotgun (WGS) entry which is preliminary data.</text>
</comment>
<evidence type="ECO:0000313" key="5">
    <source>
        <dbReference type="Proteomes" id="UP000636661"/>
    </source>
</evidence>
<dbReference type="PANTHER" id="PTHR10434:SF11">
    <property type="entry name" value="1-ACYL-SN-GLYCEROL-3-PHOSPHATE ACYLTRANSFERASE"/>
    <property type="match status" value="1"/>
</dbReference>
<dbReference type="Proteomes" id="UP000636661">
    <property type="component" value="Unassembled WGS sequence"/>
</dbReference>
<dbReference type="InterPro" id="IPR002123">
    <property type="entry name" value="Plipid/glycerol_acylTrfase"/>
</dbReference>
<evidence type="ECO:0000256" key="1">
    <source>
        <dbReference type="ARBA" id="ARBA00022679"/>
    </source>
</evidence>
<evidence type="ECO:0000313" key="4">
    <source>
        <dbReference type="EMBL" id="GGU63404.1"/>
    </source>
</evidence>
<keyword evidence="1" id="KW-0808">Transferase</keyword>
<sequence>MTEAPLSRYGLIKATLGPVLSLVCRPKMRGKEHIPPTGPVILAGNHVAFLDSLILQLVCQRRVIFIGKGEYMTGKGFKGKLQSWFFSSGGMIPVDRGHVGAASAALMTGCRLLNEGHAFGVFPEGTRSPDGRLYRGRTGIARLALMTGAPIVPFAVTGTEKVQPSGAGLPRPARVKVSFGAPLEFSRYDGLERDRYVLRAITDTVMNEVRQLSGQEYVDVYATKIKTSQAVRG</sequence>
<evidence type="ECO:0000259" key="3">
    <source>
        <dbReference type="SMART" id="SM00563"/>
    </source>
</evidence>
<reference evidence="4" key="1">
    <citation type="journal article" date="2014" name="Int. J. Syst. Evol. Microbiol.">
        <title>Complete genome sequence of Corynebacterium casei LMG S-19264T (=DSM 44701T), isolated from a smear-ripened cheese.</title>
        <authorList>
            <consortium name="US DOE Joint Genome Institute (JGI-PGF)"/>
            <person name="Walter F."/>
            <person name="Albersmeier A."/>
            <person name="Kalinowski J."/>
            <person name="Ruckert C."/>
        </authorList>
    </citation>
    <scope>NUCLEOTIDE SEQUENCE</scope>
    <source>
        <strain evidence="4">JCM 4391</strain>
    </source>
</reference>
<dbReference type="SMART" id="SM00563">
    <property type="entry name" value="PlsC"/>
    <property type="match status" value="1"/>
</dbReference>
<organism evidence="4 5">
    <name type="scientific">Streptomyces lavendofoliae</name>
    <dbReference type="NCBI Taxonomy" id="67314"/>
    <lineage>
        <taxon>Bacteria</taxon>
        <taxon>Bacillati</taxon>
        <taxon>Actinomycetota</taxon>
        <taxon>Actinomycetes</taxon>
        <taxon>Kitasatosporales</taxon>
        <taxon>Streptomycetaceae</taxon>
        <taxon>Streptomyces</taxon>
    </lineage>
</organism>
<evidence type="ECO:0000256" key="2">
    <source>
        <dbReference type="ARBA" id="ARBA00023315"/>
    </source>
</evidence>
<keyword evidence="2 4" id="KW-0012">Acyltransferase</keyword>
<dbReference type="SUPFAM" id="SSF69593">
    <property type="entry name" value="Glycerol-3-phosphate (1)-acyltransferase"/>
    <property type="match status" value="1"/>
</dbReference>
<reference evidence="4" key="2">
    <citation type="submission" date="2020-09" db="EMBL/GenBank/DDBJ databases">
        <authorList>
            <person name="Sun Q."/>
            <person name="Ohkuma M."/>
        </authorList>
    </citation>
    <scope>NUCLEOTIDE SEQUENCE</scope>
    <source>
        <strain evidence="4">JCM 4391</strain>
    </source>
</reference>
<dbReference type="GO" id="GO:0006654">
    <property type="term" value="P:phosphatidic acid biosynthetic process"/>
    <property type="evidence" value="ECO:0007669"/>
    <property type="project" value="TreeGrafter"/>
</dbReference>
<dbReference type="GO" id="GO:0003841">
    <property type="term" value="F:1-acylglycerol-3-phosphate O-acyltransferase activity"/>
    <property type="evidence" value="ECO:0007669"/>
    <property type="project" value="TreeGrafter"/>
</dbReference>
<dbReference type="PANTHER" id="PTHR10434">
    <property type="entry name" value="1-ACYL-SN-GLYCEROL-3-PHOSPHATE ACYLTRANSFERASE"/>
    <property type="match status" value="1"/>
</dbReference>
<keyword evidence="5" id="KW-1185">Reference proteome</keyword>
<dbReference type="Pfam" id="PF01553">
    <property type="entry name" value="Acyltransferase"/>
    <property type="match status" value="1"/>
</dbReference>
<accession>A0A918M811</accession>
<protein>
    <submittedName>
        <fullName evidence="4">1-acyl-sn-glycerol-3-phosphate acyltransferase</fullName>
    </submittedName>
</protein>
<dbReference type="CDD" id="cd07989">
    <property type="entry name" value="LPLAT_AGPAT-like"/>
    <property type="match status" value="1"/>
</dbReference>
<name>A0A918M811_9ACTN</name>
<feature type="domain" description="Phospholipid/glycerol acyltransferase" evidence="3">
    <location>
        <begin position="40"/>
        <end position="159"/>
    </location>
</feature>